<dbReference type="Gene3D" id="1.10.10.10">
    <property type="entry name" value="Winged helix-like DNA-binding domain superfamily/Winged helix DNA-binding domain"/>
    <property type="match status" value="1"/>
</dbReference>
<dbReference type="PROSITE" id="PS00622">
    <property type="entry name" value="HTH_LUXR_1"/>
    <property type="match status" value="1"/>
</dbReference>
<feature type="domain" description="HTH luxR-type" evidence="1">
    <location>
        <begin position="8"/>
        <end position="35"/>
    </location>
</feature>
<accession>A0A645JPA3</accession>
<dbReference type="CDD" id="cd06171">
    <property type="entry name" value="Sigma70_r4"/>
    <property type="match status" value="1"/>
</dbReference>
<organism evidence="2">
    <name type="scientific">bioreactor metagenome</name>
    <dbReference type="NCBI Taxonomy" id="1076179"/>
    <lineage>
        <taxon>unclassified sequences</taxon>
        <taxon>metagenomes</taxon>
        <taxon>ecological metagenomes</taxon>
    </lineage>
</organism>
<dbReference type="Pfam" id="PF08281">
    <property type="entry name" value="Sigma70_r4_2"/>
    <property type="match status" value="1"/>
</dbReference>
<evidence type="ECO:0000259" key="1">
    <source>
        <dbReference type="PROSITE" id="PS00622"/>
    </source>
</evidence>
<dbReference type="EMBL" id="VSSQ01147047">
    <property type="protein sequence ID" value="MPN65132.1"/>
    <property type="molecule type" value="Genomic_DNA"/>
</dbReference>
<dbReference type="InterPro" id="IPR000792">
    <property type="entry name" value="Tscrpt_reg_LuxR_C"/>
</dbReference>
<dbReference type="InterPro" id="IPR036388">
    <property type="entry name" value="WH-like_DNA-bd_sf"/>
</dbReference>
<dbReference type="GO" id="GO:0003677">
    <property type="term" value="F:DNA binding"/>
    <property type="evidence" value="ECO:0007669"/>
    <property type="project" value="InterPro"/>
</dbReference>
<protein>
    <recommendedName>
        <fullName evidence="1">HTH luxR-type domain-containing protein</fullName>
    </recommendedName>
</protein>
<reference evidence="2" key="1">
    <citation type="submission" date="2019-08" db="EMBL/GenBank/DDBJ databases">
        <authorList>
            <person name="Kucharzyk K."/>
            <person name="Murdoch R.W."/>
            <person name="Higgins S."/>
            <person name="Loffler F."/>
        </authorList>
    </citation>
    <scope>NUCLEOTIDE SEQUENCE</scope>
</reference>
<comment type="caution">
    <text evidence="2">The sequence shown here is derived from an EMBL/GenBank/DDBJ whole genome shotgun (WGS) entry which is preliminary data.</text>
</comment>
<dbReference type="AlphaFoldDB" id="A0A645JPA3"/>
<dbReference type="InterPro" id="IPR013324">
    <property type="entry name" value="RNA_pol_sigma_r3/r4-like"/>
</dbReference>
<dbReference type="InterPro" id="IPR013249">
    <property type="entry name" value="RNA_pol_sigma70_r4_t2"/>
</dbReference>
<dbReference type="GO" id="GO:0006352">
    <property type="term" value="P:DNA-templated transcription initiation"/>
    <property type="evidence" value="ECO:0007669"/>
    <property type="project" value="InterPro"/>
</dbReference>
<evidence type="ECO:0000313" key="2">
    <source>
        <dbReference type="EMBL" id="MPN65132.1"/>
    </source>
</evidence>
<sequence>MILKYVQGFSYKEVGEILGIKEETIKTKLHRAKKKLHDLSRKSIKRERVLNEVQY</sequence>
<dbReference type="GO" id="GO:0016987">
    <property type="term" value="F:sigma factor activity"/>
    <property type="evidence" value="ECO:0007669"/>
    <property type="project" value="InterPro"/>
</dbReference>
<name>A0A645JPA3_9ZZZZ</name>
<proteinExistence type="predicted"/>
<gene>
    <name evidence="2" type="ORF">SDC9_212911</name>
</gene>
<dbReference type="SUPFAM" id="SSF88659">
    <property type="entry name" value="Sigma3 and sigma4 domains of RNA polymerase sigma factors"/>
    <property type="match status" value="1"/>
</dbReference>